<comment type="similarity">
    <text evidence="7">Belongs to the CENP-H/MCM16 family.</text>
</comment>
<proteinExistence type="inferred from homology"/>
<dbReference type="Proteomes" id="UP001583172">
    <property type="component" value="Unassembled WGS sequence"/>
</dbReference>
<protein>
    <recommendedName>
        <fullName evidence="9">Centromere protein H C-terminal domain-containing protein</fullName>
    </recommendedName>
</protein>
<keyword evidence="3" id="KW-0158">Chromosome</keyword>
<keyword evidence="8" id="KW-0175">Coiled coil</keyword>
<evidence type="ECO:0000256" key="5">
    <source>
        <dbReference type="ARBA" id="ARBA00023242"/>
    </source>
</evidence>
<keyword evidence="4" id="KW-0995">Kinetochore</keyword>
<reference evidence="10 11" key="1">
    <citation type="journal article" date="2024" name="Commun. Biol.">
        <title>Comparative genomic analysis of thermophilic fungi reveals convergent evolutionary adaptations and gene losses.</title>
        <authorList>
            <person name="Steindorff A.S."/>
            <person name="Aguilar-Pontes M.V."/>
            <person name="Robinson A.J."/>
            <person name="Andreopoulos B."/>
            <person name="LaButti K."/>
            <person name="Kuo A."/>
            <person name="Mondo S."/>
            <person name="Riley R."/>
            <person name="Otillar R."/>
            <person name="Haridas S."/>
            <person name="Lipzen A."/>
            <person name="Grimwood J."/>
            <person name="Schmutz J."/>
            <person name="Clum A."/>
            <person name="Reid I.D."/>
            <person name="Moisan M.C."/>
            <person name="Butler G."/>
            <person name="Nguyen T.T.M."/>
            <person name="Dewar K."/>
            <person name="Conant G."/>
            <person name="Drula E."/>
            <person name="Henrissat B."/>
            <person name="Hansel C."/>
            <person name="Singer S."/>
            <person name="Hutchinson M.I."/>
            <person name="de Vries R.P."/>
            <person name="Natvig D.O."/>
            <person name="Powell A.J."/>
            <person name="Tsang A."/>
            <person name="Grigoriev I.V."/>
        </authorList>
    </citation>
    <scope>NUCLEOTIDE SEQUENCE [LARGE SCALE GENOMIC DNA]</scope>
    <source>
        <strain evidence="10 11">CBS 620.91</strain>
    </source>
</reference>
<evidence type="ECO:0000256" key="6">
    <source>
        <dbReference type="ARBA" id="ARBA00023328"/>
    </source>
</evidence>
<name>A0ABR3VAC8_HUMIN</name>
<evidence type="ECO:0000256" key="4">
    <source>
        <dbReference type="ARBA" id="ARBA00022838"/>
    </source>
</evidence>
<keyword evidence="5" id="KW-0539">Nucleus</keyword>
<dbReference type="Pfam" id="PF05837">
    <property type="entry name" value="CENP-H"/>
    <property type="match status" value="1"/>
</dbReference>
<comment type="caution">
    <text evidence="10">The sequence shown here is derived from an EMBL/GenBank/DDBJ whole genome shotgun (WGS) entry which is preliminary data.</text>
</comment>
<comment type="subcellular location">
    <subcellularLocation>
        <location evidence="2">Chromosome</location>
        <location evidence="2">Centromere</location>
        <location evidence="2">Kinetochore</location>
    </subcellularLocation>
    <subcellularLocation>
        <location evidence="1">Nucleus</location>
    </subcellularLocation>
</comment>
<evidence type="ECO:0000256" key="8">
    <source>
        <dbReference type="SAM" id="Coils"/>
    </source>
</evidence>
<dbReference type="EMBL" id="JAZGSY010000217">
    <property type="protein sequence ID" value="KAL1838391.1"/>
    <property type="molecule type" value="Genomic_DNA"/>
</dbReference>
<organism evidence="10 11">
    <name type="scientific">Humicola insolens</name>
    <name type="common">Soft-rot fungus</name>
    <dbReference type="NCBI Taxonomy" id="85995"/>
    <lineage>
        <taxon>Eukaryota</taxon>
        <taxon>Fungi</taxon>
        <taxon>Dikarya</taxon>
        <taxon>Ascomycota</taxon>
        <taxon>Pezizomycotina</taxon>
        <taxon>Sordariomycetes</taxon>
        <taxon>Sordariomycetidae</taxon>
        <taxon>Sordariales</taxon>
        <taxon>Chaetomiaceae</taxon>
        <taxon>Mycothermus</taxon>
    </lineage>
</organism>
<sequence>MPSIMQRTRLLLKEQRDSTAVRAAQICADLQTSRGHLAELEKDNLALCRQNIELAEEVLDLAGKAHPPKQTTFTKSRFENELTKLEREVASGRRRWKVVKGATSAIVAGSSMDWVRDERLKNLVLDSADDRE</sequence>
<evidence type="ECO:0000313" key="10">
    <source>
        <dbReference type="EMBL" id="KAL1838391.1"/>
    </source>
</evidence>
<keyword evidence="6" id="KW-0137">Centromere</keyword>
<evidence type="ECO:0000256" key="2">
    <source>
        <dbReference type="ARBA" id="ARBA00004629"/>
    </source>
</evidence>
<evidence type="ECO:0000256" key="7">
    <source>
        <dbReference type="ARBA" id="ARBA00025735"/>
    </source>
</evidence>
<feature type="coiled-coil region" evidence="8">
    <location>
        <begin position="37"/>
        <end position="95"/>
    </location>
</feature>
<evidence type="ECO:0000256" key="3">
    <source>
        <dbReference type="ARBA" id="ARBA00022454"/>
    </source>
</evidence>
<evidence type="ECO:0000313" key="11">
    <source>
        <dbReference type="Proteomes" id="UP001583172"/>
    </source>
</evidence>
<evidence type="ECO:0000259" key="9">
    <source>
        <dbReference type="Pfam" id="PF05837"/>
    </source>
</evidence>
<accession>A0ABR3VAC8</accession>
<keyword evidence="11" id="KW-1185">Reference proteome</keyword>
<feature type="domain" description="Centromere protein H C-terminal" evidence="9">
    <location>
        <begin position="11"/>
        <end position="127"/>
    </location>
</feature>
<gene>
    <name evidence="10" type="ORF">VTJ49DRAFT_2703</name>
</gene>
<dbReference type="InterPro" id="IPR008426">
    <property type="entry name" value="CENP-H_C"/>
</dbReference>
<evidence type="ECO:0000256" key="1">
    <source>
        <dbReference type="ARBA" id="ARBA00004123"/>
    </source>
</evidence>